<evidence type="ECO:0000313" key="10">
    <source>
        <dbReference type="Proteomes" id="UP000470772"/>
    </source>
</evidence>
<dbReference type="SUPFAM" id="SSF55979">
    <property type="entry name" value="DNA clamp"/>
    <property type="match status" value="2"/>
</dbReference>
<feature type="domain" description="Proliferating cell nuclear antigen PCNA C-terminal" evidence="8">
    <location>
        <begin position="128"/>
        <end position="246"/>
    </location>
</feature>
<dbReference type="PANTHER" id="PTHR11352">
    <property type="entry name" value="PROLIFERATING CELL NUCLEAR ANTIGEN"/>
    <property type="match status" value="1"/>
</dbReference>
<dbReference type="InterPro" id="IPR022659">
    <property type="entry name" value="Pr_cel_nuc_antig_CS"/>
</dbReference>
<dbReference type="RefSeq" id="WP_054838096.1">
    <property type="nucleotide sequence ID" value="NZ_BBBY01000005.1"/>
</dbReference>
<evidence type="ECO:0000256" key="6">
    <source>
        <dbReference type="RuleBase" id="RU003673"/>
    </source>
</evidence>
<dbReference type="AlphaFoldDB" id="A0A6A9QM75"/>
<dbReference type="OrthoDB" id="14749at2157"/>
<dbReference type="InterPro" id="IPR022649">
    <property type="entry name" value="Pr_cel_nuc_antig_C"/>
</dbReference>
<evidence type="ECO:0000259" key="8">
    <source>
        <dbReference type="Pfam" id="PF02747"/>
    </source>
</evidence>
<sequence>MFKVLYAKASNFRAILDVLSHMVDEAVFKFDSNGMSLIAIDKAHISLATIEIPKEAFKEYEVDEEFSFGFNTLYLLKLFKGISGSDELEISSESSENVKVLIYGETPREYDIRNLSITQPTIPKVNMELSVKARLSSKGFKSAVDQISSVSDTIVISANEKSLIMSTPKENKEAQVEVVFDESEGLQELEVKSNAESSYSSDYLGYIMSLTKISGSTTLSFDEKKPVKVDFESQEGGKVTYLLAPKVS</sequence>
<keyword evidence="10" id="KW-1185">Reference proteome</keyword>
<dbReference type="Proteomes" id="UP000470772">
    <property type="component" value="Unassembled WGS sequence"/>
</dbReference>
<comment type="function">
    <text evidence="4">Sliding clamp subunit that acts as a moving platform for DNA processing. Responsible for tethering the catalytic subunit of DNA polymerase and other proteins to DNA during high-speed replication.</text>
</comment>
<dbReference type="EMBL" id="WGGD01000005">
    <property type="protein sequence ID" value="MUN28291.1"/>
    <property type="molecule type" value="Genomic_DNA"/>
</dbReference>
<keyword evidence="2 4" id="KW-0235">DNA replication</keyword>
<dbReference type="GO" id="GO:0006275">
    <property type="term" value="P:regulation of DNA replication"/>
    <property type="evidence" value="ECO:0007669"/>
    <property type="project" value="UniProtKB-UniRule"/>
</dbReference>
<dbReference type="PANTHER" id="PTHR11352:SF0">
    <property type="entry name" value="PROLIFERATING CELL NUCLEAR ANTIGEN"/>
    <property type="match status" value="1"/>
</dbReference>
<dbReference type="GO" id="GO:0030337">
    <property type="term" value="F:DNA polymerase processivity factor activity"/>
    <property type="evidence" value="ECO:0007669"/>
    <property type="project" value="UniProtKB-UniRule"/>
</dbReference>
<evidence type="ECO:0000256" key="4">
    <source>
        <dbReference type="HAMAP-Rule" id="MF_00317"/>
    </source>
</evidence>
<dbReference type="PRINTS" id="PR00339">
    <property type="entry name" value="PCNACYCLIN"/>
</dbReference>
<dbReference type="InterPro" id="IPR000730">
    <property type="entry name" value="Pr_cel_nuc_antig"/>
</dbReference>
<name>A0A6A9QM75_SULME</name>
<comment type="subunit">
    <text evidence="4">Homotrimer. The subunits circularize to form a toroid; DNA passes through its center. Replication factor C (RFC) is required to load the toroid on the DNA.</text>
</comment>
<comment type="function">
    <text evidence="6">Sliding clamp subunit. Responsible for tethering the catalytic subunit of DNA polymerase to DNA during high-speed replication.</text>
</comment>
<organism evidence="9 10">
    <name type="scientific">Sulfuracidifex metallicus DSM 6482 = JCM 9184</name>
    <dbReference type="NCBI Taxonomy" id="523847"/>
    <lineage>
        <taxon>Archaea</taxon>
        <taxon>Thermoproteota</taxon>
        <taxon>Thermoprotei</taxon>
        <taxon>Sulfolobales</taxon>
        <taxon>Sulfolobaceae</taxon>
        <taxon>Sulfuracidifex</taxon>
    </lineage>
</organism>
<keyword evidence="3 4" id="KW-0238">DNA-binding</keyword>
<evidence type="ECO:0000259" key="7">
    <source>
        <dbReference type="Pfam" id="PF00705"/>
    </source>
</evidence>
<dbReference type="Pfam" id="PF02747">
    <property type="entry name" value="PCNA_C"/>
    <property type="match status" value="1"/>
</dbReference>
<dbReference type="HAMAP" id="MF_00317">
    <property type="entry name" value="DNApol_clamp_arch"/>
    <property type="match status" value="1"/>
</dbReference>
<comment type="caution">
    <text evidence="9">The sequence shown here is derived from an EMBL/GenBank/DDBJ whole genome shotgun (WGS) entry which is preliminary data.</text>
</comment>
<dbReference type="InterPro" id="IPR022648">
    <property type="entry name" value="Pr_cel_nuc_antig_N"/>
</dbReference>
<gene>
    <name evidence="4 9" type="primary">pcn</name>
    <name evidence="9" type="ORF">GC250_02150</name>
</gene>
<comment type="similarity">
    <text evidence="1 4 5">Belongs to the PCNA family.</text>
</comment>
<feature type="domain" description="Proliferating cell nuclear antigen PCNA N-terminal" evidence="7">
    <location>
        <begin position="1"/>
        <end position="106"/>
    </location>
</feature>
<reference evidence="9 10" key="1">
    <citation type="submission" date="2019-10" db="EMBL/GenBank/DDBJ databases">
        <title>Sequencing and Assembly of Multiple Reported Metal-Biooxidizing Members of the Extremely Thermoacidophilic Archaeal Family Sulfolobaceae.</title>
        <authorList>
            <person name="Counts J.A."/>
            <person name="Kelly R.M."/>
        </authorList>
    </citation>
    <scope>NUCLEOTIDE SEQUENCE [LARGE SCALE GENOMIC DNA]</scope>
    <source>
        <strain evidence="9 10">DSM 6482</strain>
    </source>
</reference>
<protein>
    <recommendedName>
        <fullName evidence="4">DNA polymerase sliding clamp</fullName>
    </recommendedName>
    <alternativeName>
        <fullName evidence="4">Proliferating cell nuclear antigen homolog</fullName>
        <shortName evidence="4">PCNA</shortName>
    </alternativeName>
</protein>
<evidence type="ECO:0000256" key="5">
    <source>
        <dbReference type="RuleBase" id="RU003671"/>
    </source>
</evidence>
<evidence type="ECO:0000256" key="1">
    <source>
        <dbReference type="ARBA" id="ARBA00010462"/>
    </source>
</evidence>
<dbReference type="PROSITE" id="PS01251">
    <property type="entry name" value="PCNA_1"/>
    <property type="match status" value="1"/>
</dbReference>
<dbReference type="NCBIfam" id="TIGR00590">
    <property type="entry name" value="pcna"/>
    <property type="match status" value="1"/>
</dbReference>
<evidence type="ECO:0000313" key="9">
    <source>
        <dbReference type="EMBL" id="MUN28291.1"/>
    </source>
</evidence>
<dbReference type="GO" id="GO:0003677">
    <property type="term" value="F:DNA binding"/>
    <property type="evidence" value="ECO:0007669"/>
    <property type="project" value="UniProtKB-UniRule"/>
</dbReference>
<dbReference type="InterPro" id="IPR046938">
    <property type="entry name" value="DNA_clamp_sf"/>
</dbReference>
<accession>A0A6A9QM75</accession>
<evidence type="ECO:0000256" key="2">
    <source>
        <dbReference type="ARBA" id="ARBA00022705"/>
    </source>
</evidence>
<dbReference type="CDD" id="cd00577">
    <property type="entry name" value="PCNA"/>
    <property type="match status" value="1"/>
</dbReference>
<evidence type="ECO:0000256" key="3">
    <source>
        <dbReference type="ARBA" id="ARBA00023125"/>
    </source>
</evidence>
<proteinExistence type="inferred from homology"/>
<dbReference type="Gene3D" id="3.70.10.10">
    <property type="match status" value="1"/>
</dbReference>
<dbReference type="Pfam" id="PF00705">
    <property type="entry name" value="PCNA_N"/>
    <property type="match status" value="1"/>
</dbReference>
<dbReference type="GO" id="GO:0006272">
    <property type="term" value="P:leading strand elongation"/>
    <property type="evidence" value="ECO:0007669"/>
    <property type="project" value="TreeGrafter"/>
</dbReference>